<evidence type="ECO:0000256" key="6">
    <source>
        <dbReference type="ARBA" id="ARBA00023136"/>
    </source>
</evidence>
<sequence length="585" mass="63471">MTADLKKIWTIFTPLERRKSVWMLLLVILMAMAETLSVLSIMPFLSVLGRPAVIHESALLSAAYGRFNFQGTRDFILALGLASVVLVMASSIFKTITQHVLNRFVHLLRHAISSRLLSRYLHQPYEFFLSRNPSALAKNVLSEVDQLMFQLIQPLSQLLAQGCVVLAMTILIFVYDPLTAVCIIAVLGLLYGVIYGLVRKRLGTIGHEREAANGQRYQACNEALGGIKDVKITHSAGAYQKNFEQASRLLSRHMATSDTLTQSPLYLVEATGYSMLIVIAIALLLRSNDIAHVLPALGLYGFAAYRMLPAAQIMYRGFAKLKFSSAALEAIHRDLILPEEQPSAAEGQLQPRNEIRLHGVRYAYPTAPDRPVFDGFDLVIPAHTSVGIAGPSGVGKSTLMDLLLGLLNPQLGALSVDGTMIDASNVAAWQSELGYVPQHIYLADASVAQNIAFGVDPAAIDMRAVERAARAAQIHEFVVGELSQGYATEVGDRGIRLSGGQRQRIGIARALYRDPSVLFFDEASSALDVQTEKAVNEAIRGLSGNKTVVVIAHKQGSLRDCAQIVDLGSGGSIHVDDARAGSATS</sequence>
<evidence type="ECO:0000256" key="7">
    <source>
        <dbReference type="SAM" id="Phobius"/>
    </source>
</evidence>
<reference evidence="11" key="1">
    <citation type="journal article" date="2019" name="Int. J. Syst. Evol. Microbiol.">
        <title>The Global Catalogue of Microorganisms (GCM) 10K type strain sequencing project: providing services to taxonomists for standard genome sequencing and annotation.</title>
        <authorList>
            <consortium name="The Broad Institute Genomics Platform"/>
            <consortium name="The Broad Institute Genome Sequencing Center for Infectious Disease"/>
            <person name="Wu L."/>
            <person name="Ma J."/>
        </authorList>
    </citation>
    <scope>NUCLEOTIDE SEQUENCE [LARGE SCALE GENOMIC DNA]</scope>
    <source>
        <strain evidence="11">KACC 12822</strain>
    </source>
</reference>
<feature type="domain" description="ABC transporter" evidence="8">
    <location>
        <begin position="355"/>
        <end position="583"/>
    </location>
</feature>
<dbReference type="InterPro" id="IPR003593">
    <property type="entry name" value="AAA+_ATPase"/>
</dbReference>
<dbReference type="Pfam" id="PF00005">
    <property type="entry name" value="ABC_tran"/>
    <property type="match status" value="1"/>
</dbReference>
<feature type="domain" description="ABC transmembrane type-1" evidence="9">
    <location>
        <begin position="21"/>
        <end position="290"/>
    </location>
</feature>
<name>A0ABW0JW78_9GAMM</name>
<dbReference type="PANTHER" id="PTHR24221">
    <property type="entry name" value="ATP-BINDING CASSETTE SUB-FAMILY B"/>
    <property type="match status" value="1"/>
</dbReference>
<feature type="transmembrane region" description="Helical" evidence="7">
    <location>
        <begin position="264"/>
        <end position="284"/>
    </location>
</feature>
<evidence type="ECO:0000259" key="9">
    <source>
        <dbReference type="PROSITE" id="PS50929"/>
    </source>
</evidence>
<dbReference type="PROSITE" id="PS50893">
    <property type="entry name" value="ABC_TRANSPORTER_2"/>
    <property type="match status" value="1"/>
</dbReference>
<evidence type="ECO:0000256" key="3">
    <source>
        <dbReference type="ARBA" id="ARBA00022741"/>
    </source>
</evidence>
<evidence type="ECO:0000313" key="11">
    <source>
        <dbReference type="Proteomes" id="UP001596018"/>
    </source>
</evidence>
<evidence type="ECO:0000256" key="1">
    <source>
        <dbReference type="ARBA" id="ARBA00004651"/>
    </source>
</evidence>
<feature type="transmembrane region" description="Helical" evidence="7">
    <location>
        <begin position="75"/>
        <end position="93"/>
    </location>
</feature>
<evidence type="ECO:0000256" key="4">
    <source>
        <dbReference type="ARBA" id="ARBA00022840"/>
    </source>
</evidence>
<comment type="subcellular location">
    <subcellularLocation>
        <location evidence="1">Cell membrane</location>
        <topology evidence="1">Multi-pass membrane protein</topology>
    </subcellularLocation>
</comment>
<keyword evidence="11" id="KW-1185">Reference proteome</keyword>
<dbReference type="RefSeq" id="WP_377340582.1">
    <property type="nucleotide sequence ID" value="NZ_JALBWS010000013.1"/>
</dbReference>
<evidence type="ECO:0000256" key="5">
    <source>
        <dbReference type="ARBA" id="ARBA00022989"/>
    </source>
</evidence>
<dbReference type="SUPFAM" id="SSF52540">
    <property type="entry name" value="P-loop containing nucleoside triphosphate hydrolases"/>
    <property type="match status" value="1"/>
</dbReference>
<dbReference type="Gene3D" id="3.40.50.300">
    <property type="entry name" value="P-loop containing nucleotide triphosphate hydrolases"/>
    <property type="match status" value="1"/>
</dbReference>
<comment type="caution">
    <text evidence="10">The sequence shown here is derived from an EMBL/GenBank/DDBJ whole genome shotgun (WGS) entry which is preliminary data.</text>
</comment>
<organism evidence="10 11">
    <name type="scientific">Rhodanobacter ginsenosidimutans</name>
    <dbReference type="NCBI Taxonomy" id="490571"/>
    <lineage>
        <taxon>Bacteria</taxon>
        <taxon>Pseudomonadati</taxon>
        <taxon>Pseudomonadota</taxon>
        <taxon>Gammaproteobacteria</taxon>
        <taxon>Lysobacterales</taxon>
        <taxon>Rhodanobacteraceae</taxon>
        <taxon>Rhodanobacter</taxon>
    </lineage>
</organism>
<protein>
    <submittedName>
        <fullName evidence="10">ABC transporter ATP-binding protein</fullName>
    </submittedName>
</protein>
<dbReference type="PANTHER" id="PTHR24221:SF654">
    <property type="entry name" value="ATP-BINDING CASSETTE SUB-FAMILY B MEMBER 6"/>
    <property type="match status" value="1"/>
</dbReference>
<gene>
    <name evidence="10" type="ORF">ACFPK0_10460</name>
</gene>
<dbReference type="InterPro" id="IPR017871">
    <property type="entry name" value="ABC_transporter-like_CS"/>
</dbReference>
<evidence type="ECO:0000313" key="10">
    <source>
        <dbReference type="EMBL" id="MFC5440433.1"/>
    </source>
</evidence>
<dbReference type="SUPFAM" id="SSF90123">
    <property type="entry name" value="ABC transporter transmembrane region"/>
    <property type="match status" value="1"/>
</dbReference>
<dbReference type="Proteomes" id="UP001596018">
    <property type="component" value="Unassembled WGS sequence"/>
</dbReference>
<keyword evidence="4 10" id="KW-0067">ATP-binding</keyword>
<feature type="transmembrane region" description="Helical" evidence="7">
    <location>
        <begin position="21"/>
        <end position="45"/>
    </location>
</feature>
<feature type="transmembrane region" description="Helical" evidence="7">
    <location>
        <begin position="178"/>
        <end position="198"/>
    </location>
</feature>
<dbReference type="SMART" id="SM00382">
    <property type="entry name" value="AAA"/>
    <property type="match status" value="1"/>
</dbReference>
<dbReference type="InterPro" id="IPR003439">
    <property type="entry name" value="ABC_transporter-like_ATP-bd"/>
</dbReference>
<dbReference type="InterPro" id="IPR039421">
    <property type="entry name" value="Type_1_exporter"/>
</dbReference>
<dbReference type="Gene3D" id="1.20.1560.10">
    <property type="entry name" value="ABC transporter type 1, transmembrane domain"/>
    <property type="match status" value="1"/>
</dbReference>
<accession>A0ABW0JW78</accession>
<dbReference type="InterPro" id="IPR011527">
    <property type="entry name" value="ABC1_TM_dom"/>
</dbReference>
<feature type="transmembrane region" description="Helical" evidence="7">
    <location>
        <begin position="155"/>
        <end position="172"/>
    </location>
</feature>
<keyword evidence="3" id="KW-0547">Nucleotide-binding</keyword>
<evidence type="ECO:0000259" key="8">
    <source>
        <dbReference type="PROSITE" id="PS50893"/>
    </source>
</evidence>
<proteinExistence type="predicted"/>
<dbReference type="InterPro" id="IPR036640">
    <property type="entry name" value="ABC1_TM_sf"/>
</dbReference>
<keyword evidence="5 7" id="KW-1133">Transmembrane helix</keyword>
<dbReference type="PROSITE" id="PS00211">
    <property type="entry name" value="ABC_TRANSPORTER_1"/>
    <property type="match status" value="1"/>
</dbReference>
<evidence type="ECO:0000256" key="2">
    <source>
        <dbReference type="ARBA" id="ARBA00022692"/>
    </source>
</evidence>
<dbReference type="EMBL" id="JBHSMM010000002">
    <property type="protein sequence ID" value="MFC5440433.1"/>
    <property type="molecule type" value="Genomic_DNA"/>
</dbReference>
<dbReference type="InterPro" id="IPR027417">
    <property type="entry name" value="P-loop_NTPase"/>
</dbReference>
<dbReference type="Pfam" id="PF00664">
    <property type="entry name" value="ABC_membrane"/>
    <property type="match status" value="1"/>
</dbReference>
<dbReference type="PROSITE" id="PS50929">
    <property type="entry name" value="ABC_TM1F"/>
    <property type="match status" value="1"/>
</dbReference>
<keyword evidence="6 7" id="KW-0472">Membrane</keyword>
<keyword evidence="2 7" id="KW-0812">Transmembrane</keyword>
<dbReference type="GO" id="GO:0005524">
    <property type="term" value="F:ATP binding"/>
    <property type="evidence" value="ECO:0007669"/>
    <property type="project" value="UniProtKB-KW"/>
</dbReference>